<protein>
    <recommendedName>
        <fullName evidence="4">DUF4352 domain-containing protein</fullName>
    </recommendedName>
</protein>
<accession>A0A5B9ECE7</accession>
<dbReference type="Proteomes" id="UP000321820">
    <property type="component" value="Chromosome"/>
</dbReference>
<proteinExistence type="predicted"/>
<dbReference type="AlphaFoldDB" id="A0A5B9ECE7"/>
<evidence type="ECO:0000313" key="2">
    <source>
        <dbReference type="EMBL" id="QEE27706.1"/>
    </source>
</evidence>
<sequence>MHEIKFHQTHRPFRHFLWPIAIAFVVLAAVGIGIYVRSPHAPAKVSVTHVAAVPTTVTYSNDVGTLKLLGKTDTNENTLYVLAMVKVHNNLNTPVFVKDLTGALTMPDGSELLTSAVEKDDVPATFTAFPKVKEAADGKPLLLRETEVPGMSDKEGLVLLGFRDATQQTWDQSKHAAVKIAPYHYDPIVAELK</sequence>
<name>A0A5B9ECE7_9BACT</name>
<dbReference type="RefSeq" id="WP_147646896.1">
    <property type="nucleotide sequence ID" value="NZ_CP042806.1"/>
</dbReference>
<evidence type="ECO:0008006" key="4">
    <source>
        <dbReference type="Google" id="ProtNLM"/>
    </source>
</evidence>
<keyword evidence="1" id="KW-0472">Membrane</keyword>
<evidence type="ECO:0000313" key="3">
    <source>
        <dbReference type="Proteomes" id="UP000321820"/>
    </source>
</evidence>
<gene>
    <name evidence="2" type="ORF">FTW19_06680</name>
</gene>
<dbReference type="KEGG" id="talb:FTW19_06680"/>
<keyword evidence="3" id="KW-1185">Reference proteome</keyword>
<evidence type="ECO:0000256" key="1">
    <source>
        <dbReference type="SAM" id="Phobius"/>
    </source>
</evidence>
<reference evidence="2 3" key="1">
    <citation type="submission" date="2019-08" db="EMBL/GenBank/DDBJ databases">
        <title>Complete genome sequence of Terriglobus albidus strain ORNL.</title>
        <authorList>
            <person name="Podar M."/>
        </authorList>
    </citation>
    <scope>NUCLEOTIDE SEQUENCE [LARGE SCALE GENOMIC DNA]</scope>
    <source>
        <strain evidence="2 3">ORNL</strain>
    </source>
</reference>
<keyword evidence="1" id="KW-1133">Transmembrane helix</keyword>
<dbReference type="EMBL" id="CP042806">
    <property type="protein sequence ID" value="QEE27706.1"/>
    <property type="molecule type" value="Genomic_DNA"/>
</dbReference>
<keyword evidence="1" id="KW-0812">Transmembrane</keyword>
<organism evidence="2 3">
    <name type="scientific">Terriglobus albidus</name>
    <dbReference type="NCBI Taxonomy" id="1592106"/>
    <lineage>
        <taxon>Bacteria</taxon>
        <taxon>Pseudomonadati</taxon>
        <taxon>Acidobacteriota</taxon>
        <taxon>Terriglobia</taxon>
        <taxon>Terriglobales</taxon>
        <taxon>Acidobacteriaceae</taxon>
        <taxon>Terriglobus</taxon>
    </lineage>
</organism>
<feature type="transmembrane region" description="Helical" evidence="1">
    <location>
        <begin position="16"/>
        <end position="36"/>
    </location>
</feature>
<dbReference type="OrthoDB" id="119094at2"/>